<keyword evidence="12" id="KW-0812">Transmembrane</keyword>
<evidence type="ECO:0000256" key="2">
    <source>
        <dbReference type="ARBA" id="ARBA00009719"/>
    </source>
</evidence>
<organism evidence="14 15">
    <name type="scientific">Paenibacillus germinis</name>
    <dbReference type="NCBI Taxonomy" id="2654979"/>
    <lineage>
        <taxon>Bacteria</taxon>
        <taxon>Bacillati</taxon>
        <taxon>Bacillota</taxon>
        <taxon>Bacilli</taxon>
        <taxon>Bacillales</taxon>
        <taxon>Paenibacillaceae</taxon>
        <taxon>Paenibacillus</taxon>
    </lineage>
</organism>
<feature type="transmembrane region" description="Helical" evidence="12">
    <location>
        <begin position="265"/>
        <end position="281"/>
    </location>
</feature>
<comment type="caution">
    <text evidence="14">The sequence shown here is derived from an EMBL/GenBank/DDBJ whole genome shotgun (WGS) entry which is preliminary data.</text>
</comment>
<proteinExistence type="inferred from homology"/>
<dbReference type="RefSeq" id="WP_171691027.1">
    <property type="nucleotide sequence ID" value="NZ_WHOC01000094.1"/>
</dbReference>
<keyword evidence="5" id="KW-0113">Calvin cycle</keyword>
<name>A0ABX1Z4Z8_9BACL</name>
<feature type="transmembrane region" description="Helical" evidence="12">
    <location>
        <begin position="193"/>
        <end position="212"/>
    </location>
</feature>
<evidence type="ECO:0000259" key="13">
    <source>
        <dbReference type="Pfam" id="PF00485"/>
    </source>
</evidence>
<dbReference type="PANTHER" id="PTHR10285">
    <property type="entry name" value="URIDINE KINASE"/>
    <property type="match status" value="1"/>
</dbReference>
<feature type="transmembrane region" description="Helical" evidence="12">
    <location>
        <begin position="93"/>
        <end position="111"/>
    </location>
</feature>
<evidence type="ECO:0000256" key="6">
    <source>
        <dbReference type="ARBA" id="ARBA00022679"/>
    </source>
</evidence>
<comment type="similarity">
    <text evidence="2 11">Belongs to the phosphoribulokinase family.</text>
</comment>
<dbReference type="PRINTS" id="PR00478">
    <property type="entry name" value="PHRIBLKINASE"/>
</dbReference>
<feature type="transmembrane region" description="Helical" evidence="12">
    <location>
        <begin position="137"/>
        <end position="153"/>
    </location>
</feature>
<feature type="transmembrane region" description="Helical" evidence="12">
    <location>
        <begin position="66"/>
        <end position="86"/>
    </location>
</feature>
<feature type="transmembrane region" description="Helical" evidence="12">
    <location>
        <begin position="287"/>
        <end position="303"/>
    </location>
</feature>
<protein>
    <recommendedName>
        <fullName evidence="3 11">Phosphoribulokinase</fullName>
        <ecNumber evidence="3 11">2.7.1.19</ecNumber>
    </recommendedName>
</protein>
<accession>A0ABX1Z4Z8</accession>
<evidence type="ECO:0000313" key="15">
    <source>
        <dbReference type="Proteomes" id="UP000658690"/>
    </source>
</evidence>
<keyword evidence="9" id="KW-0067">ATP-binding</keyword>
<dbReference type="InterPro" id="IPR006083">
    <property type="entry name" value="PRK/URK"/>
</dbReference>
<evidence type="ECO:0000256" key="1">
    <source>
        <dbReference type="ARBA" id="ARBA00005215"/>
    </source>
</evidence>
<gene>
    <name evidence="14" type="ORF">GC102_19390</name>
</gene>
<feature type="transmembrane region" description="Helical" evidence="12">
    <location>
        <begin position="352"/>
        <end position="372"/>
    </location>
</feature>
<keyword evidence="6" id="KW-0808">Transferase</keyword>
<evidence type="ECO:0000256" key="8">
    <source>
        <dbReference type="ARBA" id="ARBA00022777"/>
    </source>
</evidence>
<feature type="transmembrane region" description="Helical" evidence="12">
    <location>
        <begin position="159"/>
        <end position="186"/>
    </location>
</feature>
<comment type="catalytic activity">
    <reaction evidence="10 11">
        <text>D-ribulose 5-phosphate + ATP = D-ribulose 1,5-bisphosphate + ADP + H(+)</text>
        <dbReference type="Rhea" id="RHEA:19365"/>
        <dbReference type="ChEBI" id="CHEBI:15378"/>
        <dbReference type="ChEBI" id="CHEBI:30616"/>
        <dbReference type="ChEBI" id="CHEBI:57870"/>
        <dbReference type="ChEBI" id="CHEBI:58121"/>
        <dbReference type="ChEBI" id="CHEBI:456216"/>
        <dbReference type="EC" id="2.7.1.19"/>
    </reaction>
</comment>
<feature type="transmembrane region" description="Helical" evidence="12">
    <location>
        <begin position="310"/>
        <end position="332"/>
    </location>
</feature>
<keyword evidence="12" id="KW-1133">Transmembrane helix</keyword>
<dbReference type="EC" id="2.7.1.19" evidence="3 11"/>
<evidence type="ECO:0000313" key="14">
    <source>
        <dbReference type="EMBL" id="NOU87914.1"/>
    </source>
</evidence>
<dbReference type="Pfam" id="PF05208">
    <property type="entry name" value="ALG3"/>
    <property type="match status" value="1"/>
</dbReference>
<evidence type="ECO:0000256" key="9">
    <source>
        <dbReference type="ARBA" id="ARBA00022840"/>
    </source>
</evidence>
<feature type="domain" description="Phosphoribulokinase/uridine kinase" evidence="13">
    <location>
        <begin position="391"/>
        <end position="570"/>
    </location>
</feature>
<keyword evidence="12" id="KW-0472">Membrane</keyword>
<evidence type="ECO:0000256" key="10">
    <source>
        <dbReference type="ARBA" id="ARBA00047663"/>
    </source>
</evidence>
<evidence type="ECO:0000256" key="11">
    <source>
        <dbReference type="RuleBase" id="RU004082"/>
    </source>
</evidence>
<keyword evidence="4" id="KW-0602">Photosynthesis</keyword>
<dbReference type="EMBL" id="WHOC01000094">
    <property type="protein sequence ID" value="NOU87914.1"/>
    <property type="molecule type" value="Genomic_DNA"/>
</dbReference>
<reference evidence="14 15" key="1">
    <citation type="submission" date="2019-10" db="EMBL/GenBank/DDBJ databases">
        <title>Description of Paenibacillus choica sp. nov.</title>
        <authorList>
            <person name="Carlier A."/>
            <person name="Qi S."/>
        </authorList>
    </citation>
    <scope>NUCLEOTIDE SEQUENCE [LARGE SCALE GENOMIC DNA]</scope>
    <source>
        <strain evidence="14 15">LMG 31460</strain>
    </source>
</reference>
<dbReference type="GO" id="GO:0016301">
    <property type="term" value="F:kinase activity"/>
    <property type="evidence" value="ECO:0007669"/>
    <property type="project" value="UniProtKB-KW"/>
</dbReference>
<dbReference type="SUPFAM" id="SSF52540">
    <property type="entry name" value="P-loop containing nucleoside triphosphate hydrolases"/>
    <property type="match status" value="1"/>
</dbReference>
<keyword evidence="7" id="KW-0547">Nucleotide-binding</keyword>
<dbReference type="Proteomes" id="UP000658690">
    <property type="component" value="Unassembled WGS sequence"/>
</dbReference>
<keyword evidence="8 14" id="KW-0418">Kinase</keyword>
<dbReference type="InterPro" id="IPR007873">
    <property type="entry name" value="Glycosyltransferase_ALG3"/>
</dbReference>
<dbReference type="PROSITE" id="PS00567">
    <property type="entry name" value="PHOSPHORIBULOKINASE"/>
    <property type="match status" value="1"/>
</dbReference>
<dbReference type="Pfam" id="PF00485">
    <property type="entry name" value="PRK"/>
    <property type="match status" value="1"/>
</dbReference>
<dbReference type="InterPro" id="IPR027417">
    <property type="entry name" value="P-loop_NTPase"/>
</dbReference>
<dbReference type="Gene3D" id="3.40.50.300">
    <property type="entry name" value="P-loop containing nucleotide triphosphate hydrolases"/>
    <property type="match status" value="1"/>
</dbReference>
<keyword evidence="15" id="KW-1185">Reference proteome</keyword>
<evidence type="ECO:0000256" key="4">
    <source>
        <dbReference type="ARBA" id="ARBA00022531"/>
    </source>
</evidence>
<dbReference type="InterPro" id="IPR006082">
    <property type="entry name" value="PRK"/>
</dbReference>
<evidence type="ECO:0000256" key="7">
    <source>
        <dbReference type="ARBA" id="ARBA00022741"/>
    </source>
</evidence>
<evidence type="ECO:0000256" key="3">
    <source>
        <dbReference type="ARBA" id="ARBA00012042"/>
    </source>
</evidence>
<sequence>MLTKLLKNRLFIILLFLKIILLAFFSSGYKEQLFVPFVNHFVTNHSNPWQHDFINNSPNAFPYPAGMLYVLSIFDIFTQFFSSLIIRNFIFKLPLLVSDIVILIFLVKLYPTKSKEVLTFYFASPIIFYASYIHSQLDLIPTALLIISIYYLVKEKKLVSAIWFGLAISTKFHVIAALPLILIFLWKRSNRSFFHLIIPPVMYVVISLPFIFSDGFIQYVFRNKEQMQIFNVTFPISGISIYMPLLVVMMIYIRFSVYKKINNDLLFSYIGLLFSAFLLFVPPMPAWYIWIVPFLCIYFINAYQRYNEKIYILDAILSLSYLVYFVLFHTSIYNDIIFNNKLIEIKIMNEQLKNISFTLLTSCLLAVVYYLYTHGVRSNSMYRKNLSAFTIGIGGDSGSGKSTLLHDIKLLLFHKRILEIEGDGDHKWERGDINWESYTHLNPKANFLHRQSEHLTALKRGENVERVIYDHNTGTFSSPIITKPNDFIVLSGLHPFYLPKMRKNIDLKIYIETEEKLRSHWKVLRDTNKRGYSKEKVLQQINIRLPDAQKYIHPQKSYADLIITYFSDQDFPIGDPQFTPRTLVKFALDSNIDLEPLVSELGKEGDEFEHDYSEDLRTQYLIIKEQPKQLNFQNWVDRLVPNKEEIISNDASFLTGMQGLTQIVILILIADKMKEDKFED</sequence>
<feature type="transmembrane region" description="Helical" evidence="12">
    <location>
        <begin position="232"/>
        <end position="253"/>
    </location>
</feature>
<comment type="pathway">
    <text evidence="1">Carbohydrate biosynthesis; Calvin cycle.</text>
</comment>
<evidence type="ECO:0000256" key="12">
    <source>
        <dbReference type="SAM" id="Phobius"/>
    </source>
</evidence>
<evidence type="ECO:0000256" key="5">
    <source>
        <dbReference type="ARBA" id="ARBA00022567"/>
    </source>
</evidence>